<organism evidence="1 2">
    <name type="scientific">Catharanthus roseus</name>
    <name type="common">Madagascar periwinkle</name>
    <name type="synonym">Vinca rosea</name>
    <dbReference type="NCBI Taxonomy" id="4058"/>
    <lineage>
        <taxon>Eukaryota</taxon>
        <taxon>Viridiplantae</taxon>
        <taxon>Streptophyta</taxon>
        <taxon>Embryophyta</taxon>
        <taxon>Tracheophyta</taxon>
        <taxon>Spermatophyta</taxon>
        <taxon>Magnoliopsida</taxon>
        <taxon>eudicotyledons</taxon>
        <taxon>Gunneridae</taxon>
        <taxon>Pentapetalae</taxon>
        <taxon>asterids</taxon>
        <taxon>lamiids</taxon>
        <taxon>Gentianales</taxon>
        <taxon>Apocynaceae</taxon>
        <taxon>Rauvolfioideae</taxon>
        <taxon>Vinceae</taxon>
        <taxon>Catharanthinae</taxon>
        <taxon>Catharanthus</taxon>
    </lineage>
</organism>
<protein>
    <submittedName>
        <fullName evidence="1">Uncharacterized protein</fullName>
    </submittedName>
</protein>
<dbReference type="Proteomes" id="UP001060085">
    <property type="component" value="Linkage Group LG07"/>
</dbReference>
<accession>A0ACB9ZZ59</accession>
<reference evidence="2" key="1">
    <citation type="journal article" date="2023" name="Nat. Plants">
        <title>Single-cell RNA sequencing provides a high-resolution roadmap for understanding the multicellular compartmentation of specialized metabolism.</title>
        <authorList>
            <person name="Sun S."/>
            <person name="Shen X."/>
            <person name="Li Y."/>
            <person name="Li Y."/>
            <person name="Wang S."/>
            <person name="Li R."/>
            <person name="Zhang H."/>
            <person name="Shen G."/>
            <person name="Guo B."/>
            <person name="Wei J."/>
            <person name="Xu J."/>
            <person name="St-Pierre B."/>
            <person name="Chen S."/>
            <person name="Sun C."/>
        </authorList>
    </citation>
    <scope>NUCLEOTIDE SEQUENCE [LARGE SCALE GENOMIC DNA]</scope>
</reference>
<keyword evidence="2" id="KW-1185">Reference proteome</keyword>
<evidence type="ECO:0000313" key="2">
    <source>
        <dbReference type="Proteomes" id="UP001060085"/>
    </source>
</evidence>
<sequence length="109" mass="12500">MNIQFHKKQNSRNISSNLGFISVQQITTKPLIIVNKHKFITKSTKRQGKERVALPSLVGFQKHCPVEDYTYHRRSSSLCNWGSEALVSSTVLVINLGKSFVAQYWVYED</sequence>
<evidence type="ECO:0000313" key="1">
    <source>
        <dbReference type="EMBL" id="KAI5652561.1"/>
    </source>
</evidence>
<name>A0ACB9ZZ59_CATRO</name>
<gene>
    <name evidence="1" type="ORF">M9H77_29748</name>
</gene>
<proteinExistence type="predicted"/>
<comment type="caution">
    <text evidence="1">The sequence shown here is derived from an EMBL/GenBank/DDBJ whole genome shotgun (WGS) entry which is preliminary data.</text>
</comment>
<dbReference type="EMBL" id="CM044707">
    <property type="protein sequence ID" value="KAI5652561.1"/>
    <property type="molecule type" value="Genomic_DNA"/>
</dbReference>